<sequence>MHKLALLLSLLLILAHTEGAAFLSKWLLSPMGRRQNPGSLWQCPALPPDMNYCSYSASSPESIQEANVWIALLSSRCHPHAMKFVCTVYNPVCLHSHQVMPILPCREFCIEVRSACVSRMYLFGFKWPQQVDCDRFPSEEASMCISSKRESVTCSPCTQETSRDNIVRKYCQADVVIKSQISGVTAFGNTSSLLVKLDRVLEQLLPQPPTHSLGNLKPDGFLAPSTGFVDTNDERILLLSQTRRLKHEYNMDNQVTDMMAYDQPADFLFTTPASKSLLLPATESDDTKGVTERSKSERRKRRREERLQGRLSKRRRRNKRSSLIQVPHATETSSSQSMLLECAGCSLQLPISPMAPNSATRWLVMAKKLDKSRLNLTNTSPILQITSLMAWQKDSPGFRDALRDIRTIPRTILCNPNTKVELNLDGFHHIETTTPLPTPFRQSVRTSWSRQGWVTQSWQPAPPWNLPAPLESLFQNDAAIGNRKTKRQQRQMRKQRNQFGQRQIGDSVKARAKPKNEEEKDRRRLRRKARKERLARMPPQQRAAWLARRRARRAQKQLKGRQMPQHQALPSPLVPTTVSTVLPPNVVLFGPSSCTDAHTRSHQHMQTCYLDRLVIE</sequence>
<feature type="compositionally biased region" description="Basic and acidic residues" evidence="4">
    <location>
        <begin position="285"/>
        <end position="295"/>
    </location>
</feature>
<dbReference type="GO" id="GO:0005615">
    <property type="term" value="C:extracellular space"/>
    <property type="evidence" value="ECO:0007669"/>
    <property type="project" value="TreeGrafter"/>
</dbReference>
<dbReference type="Gene3D" id="1.10.2000.10">
    <property type="entry name" value="Frizzled cysteine-rich domain"/>
    <property type="match status" value="1"/>
</dbReference>
<dbReference type="CDD" id="cd07066">
    <property type="entry name" value="CRD_FZ"/>
    <property type="match status" value="1"/>
</dbReference>
<dbReference type="PANTHER" id="PTHR11309">
    <property type="entry name" value="FRIZZLED"/>
    <property type="match status" value="1"/>
</dbReference>
<name>A0A068YJS9_ECHMU</name>
<dbReference type="InterPro" id="IPR020067">
    <property type="entry name" value="Frizzled_dom"/>
</dbReference>
<dbReference type="eggNOG" id="KOG3577">
    <property type="taxonomic scope" value="Eukaryota"/>
</dbReference>
<evidence type="ECO:0000256" key="5">
    <source>
        <dbReference type="SAM" id="SignalP"/>
    </source>
</evidence>
<evidence type="ECO:0000256" key="2">
    <source>
        <dbReference type="ARBA" id="ARBA00023157"/>
    </source>
</evidence>
<dbReference type="InterPro" id="IPR015526">
    <property type="entry name" value="Frizzled/SFRP"/>
</dbReference>
<dbReference type="InterPro" id="IPR036790">
    <property type="entry name" value="Frizzled_dom_sf"/>
</dbReference>
<evidence type="ECO:0000313" key="7">
    <source>
        <dbReference type="EMBL" id="CDS42514.1"/>
    </source>
</evidence>
<evidence type="ECO:0000313" key="8">
    <source>
        <dbReference type="Proteomes" id="UP000017246"/>
    </source>
</evidence>
<accession>A0A068YJS9</accession>
<keyword evidence="5" id="KW-0732">Signal</keyword>
<organism evidence="7 8">
    <name type="scientific">Echinococcus multilocularis</name>
    <name type="common">Fox tapeworm</name>
    <dbReference type="NCBI Taxonomy" id="6211"/>
    <lineage>
        <taxon>Eukaryota</taxon>
        <taxon>Metazoa</taxon>
        <taxon>Spiralia</taxon>
        <taxon>Lophotrochozoa</taxon>
        <taxon>Platyhelminthes</taxon>
        <taxon>Cestoda</taxon>
        <taxon>Eucestoda</taxon>
        <taxon>Cyclophyllidea</taxon>
        <taxon>Taeniidae</taxon>
        <taxon>Echinococcus</taxon>
    </lineage>
</organism>
<feature type="compositionally biased region" description="Basic residues" evidence="4">
    <location>
        <begin position="523"/>
        <end position="533"/>
    </location>
</feature>
<feature type="compositionally biased region" description="Basic residues" evidence="4">
    <location>
        <begin position="311"/>
        <end position="320"/>
    </location>
</feature>
<dbReference type="GO" id="GO:0017147">
    <property type="term" value="F:Wnt-protein binding"/>
    <property type="evidence" value="ECO:0007669"/>
    <property type="project" value="TreeGrafter"/>
</dbReference>
<dbReference type="PANTHER" id="PTHR11309:SF148">
    <property type="entry name" value="SECRETED FRIZZLED-RELATED PROTEIN 1"/>
    <property type="match status" value="1"/>
</dbReference>
<keyword evidence="1" id="KW-0217">Developmental protein</keyword>
<dbReference type="EMBL" id="LN902842">
    <property type="protein sequence ID" value="CDS42514.1"/>
    <property type="molecule type" value="Genomic_DNA"/>
</dbReference>
<dbReference type="GO" id="GO:0060070">
    <property type="term" value="P:canonical Wnt signaling pathway"/>
    <property type="evidence" value="ECO:0007669"/>
    <property type="project" value="TreeGrafter"/>
</dbReference>
<evidence type="ECO:0000259" key="6">
    <source>
        <dbReference type="PROSITE" id="PS50038"/>
    </source>
</evidence>
<dbReference type="AlphaFoldDB" id="A0A068YJS9"/>
<dbReference type="SMART" id="SM00063">
    <property type="entry name" value="FRI"/>
    <property type="match status" value="1"/>
</dbReference>
<feature type="signal peptide" evidence="5">
    <location>
        <begin position="1"/>
        <end position="19"/>
    </location>
</feature>
<feature type="region of interest" description="Disordered" evidence="4">
    <location>
        <begin position="279"/>
        <end position="330"/>
    </location>
</feature>
<keyword evidence="2 3" id="KW-1015">Disulfide bond</keyword>
<gene>
    <name evidence="7" type="ORF">EmuJ_001023000</name>
</gene>
<proteinExistence type="predicted"/>
<reference evidence="7" key="1">
    <citation type="journal article" date="2013" name="Nature">
        <title>The genomes of four tapeworm species reveal adaptations to parasitism.</title>
        <authorList>
            <person name="Tsai I.J."/>
            <person name="Zarowiecki M."/>
            <person name="Holroyd N."/>
            <person name="Garciarrubio A."/>
            <person name="Sanchez-Flores A."/>
            <person name="Brooks K.L."/>
            <person name="Tracey A."/>
            <person name="Bobes R.J."/>
            <person name="Fragoso G."/>
            <person name="Sciutto E."/>
            <person name="Aslett M."/>
            <person name="Beasley H."/>
            <person name="Bennett H.M."/>
            <person name="Cai J."/>
            <person name="Camicia F."/>
            <person name="Clark R."/>
            <person name="Cucher M."/>
            <person name="De Silva N."/>
            <person name="Day T.A."/>
            <person name="Deplazes P."/>
            <person name="Estrada K."/>
            <person name="Fernandez C."/>
            <person name="Holland P.W."/>
            <person name="Hou J."/>
            <person name="Hu S."/>
            <person name="Huckvale T."/>
            <person name="Hung S.S."/>
            <person name="Kamenetzky L."/>
            <person name="Keane J.A."/>
            <person name="Kiss F."/>
            <person name="Koziol U."/>
            <person name="Lambert O."/>
            <person name="Liu K."/>
            <person name="Luo X."/>
            <person name="Luo Y."/>
            <person name="Macchiaroli N."/>
            <person name="Nichol S."/>
            <person name="Paps J."/>
            <person name="Parkinson J."/>
            <person name="Pouchkina-Stantcheva N."/>
            <person name="Riddiford N."/>
            <person name="Rosenzvit M."/>
            <person name="Salinas G."/>
            <person name="Wasmuth J.D."/>
            <person name="Zamanian M."/>
            <person name="Zheng Y."/>
            <person name="Cai X."/>
            <person name="Soberon X."/>
            <person name="Olson P.D."/>
            <person name="Laclette J.P."/>
            <person name="Brehm K."/>
            <person name="Berriman M."/>
            <person name="Garciarrubio A."/>
            <person name="Bobes R.J."/>
            <person name="Fragoso G."/>
            <person name="Sanchez-Flores A."/>
            <person name="Estrada K."/>
            <person name="Cevallos M.A."/>
            <person name="Morett E."/>
            <person name="Gonzalez V."/>
            <person name="Portillo T."/>
            <person name="Ochoa-Leyva A."/>
            <person name="Jose M.V."/>
            <person name="Sciutto E."/>
            <person name="Landa A."/>
            <person name="Jimenez L."/>
            <person name="Valdes V."/>
            <person name="Carrero J.C."/>
            <person name="Larralde C."/>
            <person name="Morales-Montor J."/>
            <person name="Limon-Lason J."/>
            <person name="Soberon X."/>
            <person name="Laclette J.P."/>
        </authorList>
    </citation>
    <scope>NUCLEOTIDE SEQUENCE [LARGE SCALE GENOMIC DNA]</scope>
</reference>
<dbReference type="PROSITE" id="PS50038">
    <property type="entry name" value="FZ"/>
    <property type="match status" value="1"/>
</dbReference>
<evidence type="ECO:0000256" key="4">
    <source>
        <dbReference type="SAM" id="MobiDB-lite"/>
    </source>
</evidence>
<feature type="chain" id="PRO_5006535498" evidence="5">
    <location>
        <begin position="20"/>
        <end position="616"/>
    </location>
</feature>
<keyword evidence="8" id="KW-1185">Reference proteome</keyword>
<dbReference type="OrthoDB" id="5985572at2759"/>
<feature type="region of interest" description="Disordered" evidence="4">
    <location>
        <begin position="482"/>
        <end position="543"/>
    </location>
</feature>
<feature type="domain" description="FZ" evidence="6">
    <location>
        <begin position="69"/>
        <end position="147"/>
    </location>
</feature>
<protein>
    <submittedName>
        <fullName evidence="7">Secreted frizzled protein 5</fullName>
    </submittedName>
</protein>
<reference evidence="7" key="2">
    <citation type="submission" date="2015-11" db="EMBL/GenBank/DDBJ databases">
        <authorList>
            <person name="Zhang Y."/>
            <person name="Guo Z."/>
        </authorList>
    </citation>
    <scope>NUCLEOTIDE SEQUENCE</scope>
</reference>
<dbReference type="Proteomes" id="UP000017246">
    <property type="component" value="Unassembled WGS sequence"/>
</dbReference>
<dbReference type="Pfam" id="PF01392">
    <property type="entry name" value="Fz"/>
    <property type="match status" value="1"/>
</dbReference>
<evidence type="ECO:0000256" key="1">
    <source>
        <dbReference type="ARBA" id="ARBA00022473"/>
    </source>
</evidence>
<dbReference type="OMA" id="MAYDQPA"/>
<feature type="compositionally biased region" description="Basic residues" evidence="4">
    <location>
        <begin position="483"/>
        <end position="496"/>
    </location>
</feature>
<dbReference type="SUPFAM" id="SSF63501">
    <property type="entry name" value="Frizzled cysteine-rich domain"/>
    <property type="match status" value="1"/>
</dbReference>
<comment type="caution">
    <text evidence="3">Lacks conserved residue(s) required for the propagation of feature annotation.</text>
</comment>
<dbReference type="GO" id="GO:0035567">
    <property type="term" value="P:non-canonical Wnt signaling pathway"/>
    <property type="evidence" value="ECO:0007669"/>
    <property type="project" value="TreeGrafter"/>
</dbReference>
<dbReference type="STRING" id="6211.A0A068YJS9"/>
<feature type="disulfide bond" evidence="3">
    <location>
        <begin position="109"/>
        <end position="133"/>
    </location>
</feature>
<evidence type="ECO:0000256" key="3">
    <source>
        <dbReference type="PROSITE-ProRule" id="PRU00090"/>
    </source>
</evidence>